<organism evidence="1 2">
    <name type="scientific">Adhaeribacter arboris</name>
    <dbReference type="NCBI Taxonomy" id="2072846"/>
    <lineage>
        <taxon>Bacteria</taxon>
        <taxon>Pseudomonadati</taxon>
        <taxon>Bacteroidota</taxon>
        <taxon>Cytophagia</taxon>
        <taxon>Cytophagales</taxon>
        <taxon>Hymenobacteraceae</taxon>
        <taxon>Adhaeribacter</taxon>
    </lineage>
</organism>
<evidence type="ECO:0000313" key="1">
    <source>
        <dbReference type="EMBL" id="PSR55392.1"/>
    </source>
</evidence>
<accession>A0A2T2YIR2</accession>
<reference evidence="1 2" key="1">
    <citation type="submission" date="2018-03" db="EMBL/GenBank/DDBJ databases">
        <title>Adhaeribacter sp. HMF7605 Genome sequencing and assembly.</title>
        <authorList>
            <person name="Kang H."/>
            <person name="Kang J."/>
            <person name="Cha I."/>
            <person name="Kim H."/>
            <person name="Joh K."/>
        </authorList>
    </citation>
    <scope>NUCLEOTIDE SEQUENCE [LARGE SCALE GENOMIC DNA]</scope>
    <source>
        <strain evidence="1 2">HMF7605</strain>
    </source>
</reference>
<name>A0A2T2YIR2_9BACT</name>
<dbReference type="Proteomes" id="UP000240357">
    <property type="component" value="Unassembled WGS sequence"/>
</dbReference>
<gene>
    <name evidence="1" type="ORF">AHMF7605_18720</name>
</gene>
<dbReference type="EMBL" id="PYFT01000001">
    <property type="protein sequence ID" value="PSR55392.1"/>
    <property type="molecule type" value="Genomic_DNA"/>
</dbReference>
<proteinExistence type="predicted"/>
<keyword evidence="2" id="KW-1185">Reference proteome</keyword>
<evidence type="ECO:0000313" key="2">
    <source>
        <dbReference type="Proteomes" id="UP000240357"/>
    </source>
</evidence>
<dbReference type="AlphaFoldDB" id="A0A2T2YIR2"/>
<sequence>MIARFYKDLTYLGAYSGIFPLSRKSKSRILIAVVLGHFNQIGFNGCSFYAKSGKRVSIYFTIIAA</sequence>
<comment type="caution">
    <text evidence="1">The sequence shown here is derived from an EMBL/GenBank/DDBJ whole genome shotgun (WGS) entry which is preliminary data.</text>
</comment>
<protein>
    <submittedName>
        <fullName evidence="1">Uncharacterized protein</fullName>
    </submittedName>
</protein>